<feature type="non-terminal residue" evidence="1">
    <location>
        <position position="300"/>
    </location>
</feature>
<dbReference type="InterPro" id="IPR054333">
    <property type="entry name" value="REase-ARP-assoc"/>
</dbReference>
<dbReference type="AlphaFoldDB" id="X1FUH2"/>
<reference evidence="1" key="1">
    <citation type="journal article" date="2014" name="Front. Microbiol.">
        <title>High frequency of phylogenetically diverse reductive dehalogenase-homologous genes in deep subseafloor sedimentary metagenomes.</title>
        <authorList>
            <person name="Kawai M."/>
            <person name="Futagami T."/>
            <person name="Toyoda A."/>
            <person name="Takaki Y."/>
            <person name="Nishi S."/>
            <person name="Hori S."/>
            <person name="Arai W."/>
            <person name="Tsubouchi T."/>
            <person name="Morono Y."/>
            <person name="Uchiyama I."/>
            <person name="Ito T."/>
            <person name="Fujiyama A."/>
            <person name="Inagaki F."/>
            <person name="Takami H."/>
        </authorList>
    </citation>
    <scope>NUCLEOTIDE SEQUENCE</scope>
    <source>
        <strain evidence="1">Expedition CK06-06</strain>
    </source>
</reference>
<sequence>YKDKWGWQNGVQREHILPASQWLLGAWQPIRNPLDEYIRVSGIQPHRCKHNLKSGWTQCANLFFPFRYYSDMKRIFTGFLSQQLALRVTNIETLELEYAAPGNLEPKRLLGELGGKKGSMQTSPDVAVLFGCEDGKSGIYLIENKYTEHSFYNCSGAKKTQGKMHSERGLPPNDNPKRCENAIEVFRNPEKMCQQEAWHRKYWSILRDTVNENFLKTCGHCPALTGGYQLFRQQALAQGIAESGLFDYVVSGVAYDSRNDALIGCLKKIGLDNFANGWPRLFNTNVHFDCFSHQDLVSYV</sequence>
<evidence type="ECO:0000313" key="1">
    <source>
        <dbReference type="EMBL" id="GAH32954.1"/>
    </source>
</evidence>
<proteinExistence type="predicted"/>
<name>X1FUH2_9ZZZZ</name>
<organism evidence="1">
    <name type="scientific">marine sediment metagenome</name>
    <dbReference type="NCBI Taxonomy" id="412755"/>
    <lineage>
        <taxon>unclassified sequences</taxon>
        <taxon>metagenomes</taxon>
        <taxon>ecological metagenomes</taxon>
    </lineage>
</organism>
<dbReference type="Pfam" id="PF22558">
    <property type="entry name" value="REase-ARP"/>
    <property type="match status" value="1"/>
</dbReference>
<feature type="non-terminal residue" evidence="1">
    <location>
        <position position="1"/>
    </location>
</feature>
<comment type="caution">
    <text evidence="1">The sequence shown here is derived from an EMBL/GenBank/DDBJ whole genome shotgun (WGS) entry which is preliminary data.</text>
</comment>
<accession>X1FUH2</accession>
<dbReference type="EMBL" id="BARU01010432">
    <property type="protein sequence ID" value="GAH32954.1"/>
    <property type="molecule type" value="Genomic_DNA"/>
</dbReference>
<gene>
    <name evidence="1" type="ORF">S03H2_19892</name>
</gene>
<protein>
    <submittedName>
        <fullName evidence="1">Uncharacterized protein</fullName>
    </submittedName>
</protein>